<reference evidence="2 3" key="1">
    <citation type="journal article" date="2020" name="IScience">
        <title>Genome Sequencing of the Endangered Kingdonia uniflora (Circaeasteraceae, Ranunculales) Reveals Potential Mechanisms of Evolutionary Specialization.</title>
        <authorList>
            <person name="Sun Y."/>
            <person name="Deng T."/>
            <person name="Zhang A."/>
            <person name="Moore M.J."/>
            <person name="Landis J.B."/>
            <person name="Lin N."/>
            <person name="Zhang H."/>
            <person name="Zhang X."/>
            <person name="Huang J."/>
            <person name="Zhang X."/>
            <person name="Sun H."/>
            <person name="Wang H."/>
        </authorList>
    </citation>
    <scope>NUCLEOTIDE SEQUENCE [LARGE SCALE GENOMIC DNA]</scope>
    <source>
        <strain evidence="2">TB1705</strain>
        <tissue evidence="2">Leaf</tissue>
    </source>
</reference>
<name>A0A7J7M483_9MAGN</name>
<protein>
    <submittedName>
        <fullName evidence="2">Uncharacterized protein</fullName>
    </submittedName>
</protein>
<comment type="caution">
    <text evidence="2">The sequence shown here is derived from an EMBL/GenBank/DDBJ whole genome shotgun (WGS) entry which is preliminary data.</text>
</comment>
<evidence type="ECO:0000313" key="2">
    <source>
        <dbReference type="EMBL" id="KAF6149584.1"/>
    </source>
</evidence>
<proteinExistence type="predicted"/>
<keyword evidence="3" id="KW-1185">Reference proteome</keyword>
<keyword evidence="1" id="KW-0812">Transmembrane</keyword>
<gene>
    <name evidence="2" type="ORF">GIB67_011193</name>
</gene>
<evidence type="ECO:0000256" key="1">
    <source>
        <dbReference type="SAM" id="Phobius"/>
    </source>
</evidence>
<organism evidence="2 3">
    <name type="scientific">Kingdonia uniflora</name>
    <dbReference type="NCBI Taxonomy" id="39325"/>
    <lineage>
        <taxon>Eukaryota</taxon>
        <taxon>Viridiplantae</taxon>
        <taxon>Streptophyta</taxon>
        <taxon>Embryophyta</taxon>
        <taxon>Tracheophyta</taxon>
        <taxon>Spermatophyta</taxon>
        <taxon>Magnoliopsida</taxon>
        <taxon>Ranunculales</taxon>
        <taxon>Circaeasteraceae</taxon>
        <taxon>Kingdonia</taxon>
    </lineage>
</organism>
<dbReference type="OrthoDB" id="269173at2759"/>
<keyword evidence="1" id="KW-0472">Membrane</keyword>
<feature type="non-terminal residue" evidence="2">
    <location>
        <position position="1"/>
    </location>
</feature>
<accession>A0A7J7M483</accession>
<evidence type="ECO:0000313" key="3">
    <source>
        <dbReference type="Proteomes" id="UP000541444"/>
    </source>
</evidence>
<feature type="transmembrane region" description="Helical" evidence="1">
    <location>
        <begin position="20"/>
        <end position="38"/>
    </location>
</feature>
<dbReference type="Proteomes" id="UP000541444">
    <property type="component" value="Unassembled WGS sequence"/>
</dbReference>
<feature type="transmembrane region" description="Helical" evidence="1">
    <location>
        <begin position="45"/>
        <end position="61"/>
    </location>
</feature>
<sequence length="62" mass="7267">WKPFDYWDSGILWDLLYIKLLRNFLLGFCRCYAVALLEDRKYSKIAPLGGFAFIAAWGSLLF</sequence>
<keyword evidence="1" id="KW-1133">Transmembrane helix</keyword>
<dbReference type="EMBL" id="JACGCM010001789">
    <property type="protein sequence ID" value="KAF6149584.1"/>
    <property type="molecule type" value="Genomic_DNA"/>
</dbReference>
<dbReference type="AlphaFoldDB" id="A0A7J7M483"/>